<organism evidence="2 3">
    <name type="scientific">candidate division Kazan bacterium</name>
    <dbReference type="NCBI Taxonomy" id="2202143"/>
    <lineage>
        <taxon>Bacteria</taxon>
        <taxon>Bacteria division Kazan-3B-28</taxon>
    </lineage>
</organism>
<evidence type="ECO:0000313" key="3">
    <source>
        <dbReference type="Proteomes" id="UP000281261"/>
    </source>
</evidence>
<dbReference type="GO" id="GO:0003677">
    <property type="term" value="F:DNA binding"/>
    <property type="evidence" value="ECO:0007669"/>
    <property type="project" value="InterPro"/>
</dbReference>
<dbReference type="Gene3D" id="3.30.420.10">
    <property type="entry name" value="Ribonuclease H-like superfamily/Ribonuclease H"/>
    <property type="match status" value="1"/>
</dbReference>
<accession>A0A420ZDY0</accession>
<proteinExistence type="predicted"/>
<dbReference type="GO" id="GO:0003887">
    <property type="term" value="F:DNA-directed DNA polymerase activity"/>
    <property type="evidence" value="ECO:0007669"/>
    <property type="project" value="InterPro"/>
</dbReference>
<dbReference type="AlphaFoldDB" id="A0A420ZDY0"/>
<sequence length="785" mass="88568">MLMKYQEFIVLDLETTGVDSKTDDIIEFAAVKLDASGNIIDQLDFLVSTDQVLSPTIIALTGIRPEDIRDQPAIEELIPQIEQFCGDLPIVGHNIGFDIEFLVAKGCDVKLNPVLDTLELAHTVLPYQDFYRLEHLAKHFNFVHQPAHRAMADVLATVDLFKLLVHHVADLQASTRQQINQLVGEDTWQWQWLFANPLDFGDERFKAVSDTTVTNGLAEDIEQSGEYLSKINDVKSGKVNFIETHFPVSSLGLALSYAVSVKPAVLIVPEKMIKQIDWQSIIAGATVDFYYPAKLTYREGSEVELVESGIPIGALEARIITKIIIFKEEWGRDYAKLYLTREEEYQWEQKFSSLGSETSRADLILVSPTAALDMDVAGREVVIFDPLMMEDAEFRASSRLFSLNYFNAAISSRRDFIHQHIKPIDVKIADTAFKILNQISSSFTKLSEMIISIYRMSPPVSQQERNIELSQDVLDKEFKEEIGNAVENLESYLKLIREIKAPAVPQIAGTEKLIDHLQALKIQRADYRYFLFADDNRFYLELVPAVPKFSNILRIASEARNVTVLSSGLSVAGRFDYWKRYFGEFNSRIIEPAGKTELIVADDASEDSTEALVGAARQLILKKNEKSLILAPSNFEAKSVFTKIFDEAKANGIKLFSNDTAGTITCVPPLLKDGQPAIYISYYAWMHQAVWYAGDFDRIVLGKIPFEAISRPQFRVLGDGWEGFESYTLARAVFRFKVVLHTVSLLQRPISLIDARLYAKDYGRKIIDSLAGFSVIPDKIDSLFD</sequence>
<dbReference type="SUPFAM" id="SSF53098">
    <property type="entry name" value="Ribonuclease H-like"/>
    <property type="match status" value="1"/>
</dbReference>
<dbReference type="EMBL" id="QMNG01000001">
    <property type="protein sequence ID" value="RLC37876.1"/>
    <property type="molecule type" value="Genomic_DNA"/>
</dbReference>
<feature type="domain" description="Exonuclease" evidence="1">
    <location>
        <begin position="7"/>
        <end position="170"/>
    </location>
</feature>
<reference evidence="2 3" key="1">
    <citation type="submission" date="2018-06" db="EMBL/GenBank/DDBJ databases">
        <title>Extensive metabolic versatility and redundancy in microbially diverse, dynamic hydrothermal sediments.</title>
        <authorList>
            <person name="Dombrowski N."/>
            <person name="Teske A."/>
            <person name="Baker B.J."/>
        </authorList>
    </citation>
    <scope>NUCLEOTIDE SEQUENCE [LARGE SCALE GENOMIC DNA]</scope>
    <source>
        <strain evidence="2">B79_G16</strain>
    </source>
</reference>
<dbReference type="InterPro" id="IPR006054">
    <property type="entry name" value="DnaQ"/>
</dbReference>
<dbReference type="PANTHER" id="PTHR30231:SF41">
    <property type="entry name" value="DNA POLYMERASE III SUBUNIT EPSILON"/>
    <property type="match status" value="1"/>
</dbReference>
<dbReference type="CDD" id="cd06127">
    <property type="entry name" value="DEDDh"/>
    <property type="match status" value="1"/>
</dbReference>
<dbReference type="Proteomes" id="UP000281261">
    <property type="component" value="Unassembled WGS sequence"/>
</dbReference>
<dbReference type="PANTHER" id="PTHR30231">
    <property type="entry name" value="DNA POLYMERASE III SUBUNIT EPSILON"/>
    <property type="match status" value="1"/>
</dbReference>
<dbReference type="NCBIfam" id="TIGR00573">
    <property type="entry name" value="dnaq"/>
    <property type="match status" value="1"/>
</dbReference>
<dbReference type="FunFam" id="3.30.420.10:FF:000045">
    <property type="entry name" value="3'-5' exonuclease DinG"/>
    <property type="match status" value="1"/>
</dbReference>
<protein>
    <recommendedName>
        <fullName evidence="1">Exonuclease domain-containing protein</fullName>
    </recommendedName>
</protein>
<comment type="caution">
    <text evidence="2">The sequence shown here is derived from an EMBL/GenBank/DDBJ whole genome shotgun (WGS) entry which is preliminary data.</text>
</comment>
<gene>
    <name evidence="2" type="ORF">DRH29_00470</name>
</gene>
<dbReference type="GO" id="GO:0008408">
    <property type="term" value="F:3'-5' exonuclease activity"/>
    <property type="evidence" value="ECO:0007669"/>
    <property type="project" value="TreeGrafter"/>
</dbReference>
<evidence type="ECO:0000259" key="1">
    <source>
        <dbReference type="SMART" id="SM00479"/>
    </source>
</evidence>
<evidence type="ECO:0000313" key="2">
    <source>
        <dbReference type="EMBL" id="RLC37876.1"/>
    </source>
</evidence>
<dbReference type="InterPro" id="IPR013520">
    <property type="entry name" value="Ribonucl_H"/>
</dbReference>
<dbReference type="GO" id="GO:0045004">
    <property type="term" value="P:DNA replication proofreading"/>
    <property type="evidence" value="ECO:0007669"/>
    <property type="project" value="TreeGrafter"/>
</dbReference>
<name>A0A420ZDY0_UNCK3</name>
<dbReference type="Pfam" id="PF00929">
    <property type="entry name" value="RNase_T"/>
    <property type="match status" value="1"/>
</dbReference>
<dbReference type="InterPro" id="IPR036397">
    <property type="entry name" value="RNaseH_sf"/>
</dbReference>
<dbReference type="InterPro" id="IPR012337">
    <property type="entry name" value="RNaseH-like_sf"/>
</dbReference>
<dbReference type="SMART" id="SM00479">
    <property type="entry name" value="EXOIII"/>
    <property type="match status" value="1"/>
</dbReference>
<dbReference type="GO" id="GO:0005829">
    <property type="term" value="C:cytosol"/>
    <property type="evidence" value="ECO:0007669"/>
    <property type="project" value="TreeGrafter"/>
</dbReference>